<dbReference type="Proteomes" id="UP000001072">
    <property type="component" value="Unassembled WGS sequence"/>
</dbReference>
<dbReference type="EMBL" id="GL883320">
    <property type="protein sequence ID" value="EGF97121.1"/>
    <property type="molecule type" value="Genomic_DNA"/>
</dbReference>
<gene>
    <name evidence="1" type="ORF">MELLADRAFT_114576</name>
</gene>
<reference evidence="2" key="1">
    <citation type="journal article" date="2011" name="Proc. Natl. Acad. Sci. U.S.A.">
        <title>Obligate biotrophy features unraveled by the genomic analysis of rust fungi.</title>
        <authorList>
            <person name="Duplessis S."/>
            <person name="Cuomo C.A."/>
            <person name="Lin Y.-C."/>
            <person name="Aerts A."/>
            <person name="Tisserant E."/>
            <person name="Veneault-Fourrey C."/>
            <person name="Joly D.L."/>
            <person name="Hacquard S."/>
            <person name="Amselem J."/>
            <person name="Cantarel B.L."/>
            <person name="Chiu R."/>
            <person name="Coutinho P.M."/>
            <person name="Feau N."/>
            <person name="Field M."/>
            <person name="Frey P."/>
            <person name="Gelhaye E."/>
            <person name="Goldberg J."/>
            <person name="Grabherr M.G."/>
            <person name="Kodira C.D."/>
            <person name="Kohler A."/>
            <person name="Kuees U."/>
            <person name="Lindquist E.A."/>
            <person name="Lucas S.M."/>
            <person name="Mago R."/>
            <person name="Mauceli E."/>
            <person name="Morin E."/>
            <person name="Murat C."/>
            <person name="Pangilinan J.L."/>
            <person name="Park R."/>
            <person name="Pearson M."/>
            <person name="Quesneville H."/>
            <person name="Rouhier N."/>
            <person name="Sakthikumar S."/>
            <person name="Salamov A.A."/>
            <person name="Schmutz J."/>
            <person name="Selles B."/>
            <person name="Shapiro H."/>
            <person name="Tanguay P."/>
            <person name="Tuskan G.A."/>
            <person name="Henrissat B."/>
            <person name="Van de Peer Y."/>
            <person name="Rouze P."/>
            <person name="Ellis J.G."/>
            <person name="Dodds P.N."/>
            <person name="Schein J.E."/>
            <person name="Zhong S."/>
            <person name="Hamelin R.C."/>
            <person name="Grigoriev I.V."/>
            <person name="Szabo L.J."/>
            <person name="Martin F."/>
        </authorList>
    </citation>
    <scope>NUCLEOTIDE SEQUENCE [LARGE SCALE GENOMIC DNA]</scope>
    <source>
        <strain evidence="2">98AG31 / pathotype 3-4-7</strain>
    </source>
</reference>
<dbReference type="InParanoid" id="F4SE04"/>
<evidence type="ECO:0000313" key="1">
    <source>
        <dbReference type="EMBL" id="EGF97121.1"/>
    </source>
</evidence>
<dbReference type="HOGENOM" id="CLU_2085358_0_0_1"/>
<dbReference type="RefSeq" id="XP_007419608.1">
    <property type="nucleotide sequence ID" value="XM_007419546.1"/>
</dbReference>
<proteinExistence type="predicted"/>
<dbReference type="VEuPathDB" id="FungiDB:MELLADRAFT_114576"/>
<evidence type="ECO:0000313" key="2">
    <source>
        <dbReference type="Proteomes" id="UP000001072"/>
    </source>
</evidence>
<keyword evidence="2" id="KW-1185">Reference proteome</keyword>
<dbReference type="GeneID" id="18925395"/>
<sequence length="117" mass="13076">MPPAQSATLKTGQQVQVGDWVAEIRCSINVQHNCYDSVCQTQRTSMPSAALNSHLNDTKQSVVHKNTDLFIINTAALYNGQAHHEWAQIDPPRVSPEAWAQATHIGLRRWKDSSNKK</sequence>
<accession>F4SE04</accession>
<protein>
    <submittedName>
        <fullName evidence="1">Uncharacterized protein</fullName>
    </submittedName>
</protein>
<dbReference type="AlphaFoldDB" id="F4SE04"/>
<dbReference type="OrthoDB" id="2507096at2759"/>
<dbReference type="KEGG" id="mlr:MELLADRAFT_114576"/>
<name>F4SE04_MELLP</name>
<organism evidence="2">
    <name type="scientific">Melampsora larici-populina (strain 98AG31 / pathotype 3-4-7)</name>
    <name type="common">Poplar leaf rust fungus</name>
    <dbReference type="NCBI Taxonomy" id="747676"/>
    <lineage>
        <taxon>Eukaryota</taxon>
        <taxon>Fungi</taxon>
        <taxon>Dikarya</taxon>
        <taxon>Basidiomycota</taxon>
        <taxon>Pucciniomycotina</taxon>
        <taxon>Pucciniomycetes</taxon>
        <taxon>Pucciniales</taxon>
        <taxon>Melampsoraceae</taxon>
        <taxon>Melampsora</taxon>
    </lineage>
</organism>